<keyword evidence="3" id="KW-1185">Reference proteome</keyword>
<protein>
    <submittedName>
        <fullName evidence="2">ComEC/Rec2 family competence protein</fullName>
    </submittedName>
</protein>
<dbReference type="InterPro" id="IPR036866">
    <property type="entry name" value="RibonucZ/Hydroxyglut_hydro"/>
</dbReference>
<name>A0ABW7SWA5_9ACTN</name>
<dbReference type="SUPFAM" id="SSF56281">
    <property type="entry name" value="Metallo-hydrolase/oxidoreductase"/>
    <property type="match status" value="1"/>
</dbReference>
<dbReference type="Gene3D" id="3.60.15.10">
    <property type="entry name" value="Ribonuclease Z/Hydroxyacylglutathione hydrolase-like"/>
    <property type="match status" value="1"/>
</dbReference>
<dbReference type="InterPro" id="IPR001279">
    <property type="entry name" value="Metallo-B-lactamas"/>
</dbReference>
<proteinExistence type="predicted"/>
<organism evidence="2 3">
    <name type="scientific">Micromonospora rubida</name>
    <dbReference type="NCBI Taxonomy" id="2697657"/>
    <lineage>
        <taxon>Bacteria</taxon>
        <taxon>Bacillati</taxon>
        <taxon>Actinomycetota</taxon>
        <taxon>Actinomycetes</taxon>
        <taxon>Micromonosporales</taxon>
        <taxon>Micromonosporaceae</taxon>
        <taxon>Micromonospora</taxon>
    </lineage>
</organism>
<evidence type="ECO:0000313" key="3">
    <source>
        <dbReference type="Proteomes" id="UP001611075"/>
    </source>
</evidence>
<dbReference type="RefSeq" id="WP_396685575.1">
    <property type="nucleotide sequence ID" value="NZ_JBIRPU010000039.1"/>
</dbReference>
<dbReference type="Proteomes" id="UP001611075">
    <property type="component" value="Unassembled WGS sequence"/>
</dbReference>
<reference evidence="2 3" key="1">
    <citation type="submission" date="2024-10" db="EMBL/GenBank/DDBJ databases">
        <title>The Natural Products Discovery Center: Release of the First 8490 Sequenced Strains for Exploring Actinobacteria Biosynthetic Diversity.</title>
        <authorList>
            <person name="Kalkreuter E."/>
            <person name="Kautsar S.A."/>
            <person name="Yang D."/>
            <person name="Bader C.D."/>
            <person name="Teijaro C.N."/>
            <person name="Fluegel L."/>
            <person name="Davis C.M."/>
            <person name="Simpson J.R."/>
            <person name="Lauterbach L."/>
            <person name="Steele A.D."/>
            <person name="Gui C."/>
            <person name="Meng S."/>
            <person name="Li G."/>
            <person name="Viehrig K."/>
            <person name="Ye F."/>
            <person name="Su P."/>
            <person name="Kiefer A.F."/>
            <person name="Nichols A."/>
            <person name="Cepeda A.J."/>
            <person name="Yan W."/>
            <person name="Fan B."/>
            <person name="Jiang Y."/>
            <person name="Adhikari A."/>
            <person name="Zheng C.-J."/>
            <person name="Schuster L."/>
            <person name="Cowan T.M."/>
            <person name="Smanski M.J."/>
            <person name="Chevrette M.G."/>
            <person name="De Carvalho L.P.S."/>
            <person name="Shen B."/>
        </authorList>
    </citation>
    <scope>NUCLEOTIDE SEQUENCE [LARGE SCALE GENOMIC DNA]</scope>
    <source>
        <strain evidence="2 3">NPDC021253</strain>
    </source>
</reference>
<gene>
    <name evidence="2" type="ORF">ACH4OY_30480</name>
</gene>
<dbReference type="InterPro" id="IPR052159">
    <property type="entry name" value="Competence_DNA_uptake"/>
</dbReference>
<dbReference type="PANTHER" id="PTHR30619">
    <property type="entry name" value="DNA INTERNALIZATION/COMPETENCE PROTEIN COMEC/REC2"/>
    <property type="match status" value="1"/>
</dbReference>
<accession>A0ABW7SWA5</accession>
<dbReference type="Pfam" id="PF00753">
    <property type="entry name" value="Lactamase_B"/>
    <property type="match status" value="1"/>
</dbReference>
<dbReference type="EMBL" id="JBIRPU010000039">
    <property type="protein sequence ID" value="MFI0796977.1"/>
    <property type="molecule type" value="Genomic_DNA"/>
</dbReference>
<feature type="domain" description="Metallo-beta-lactamase" evidence="1">
    <location>
        <begin position="38"/>
        <end position="97"/>
    </location>
</feature>
<comment type="caution">
    <text evidence="2">The sequence shown here is derived from an EMBL/GenBank/DDBJ whole genome shotgun (WGS) entry which is preliminary data.</text>
</comment>
<sequence>MTWSLEIHHIDLAGSGDSTLIVARDDGVGGGHAAQIRTVLIDGGRVGHATRIDAYLTAAVPEFAAGTDDLDVMVVTHYDVDHMGGVRALLARRNTQLYDNVLIFDQGEPANADEDPYLLYVQAIARGAGRTRVTRNVASDPTPVHKQRAAQWLFAGPVPGVRTPPVMFGGGVPVPLGGNAAIAPPPALVAPGGAVIAPFNLANWWHPYWLVGREILWTDAAGEPLNSPTPGAPPPTVTCLAANRFVRNGAATATYRSGGMLTPPEQAKNEKSLAFEVRFGNFRYYIGGDIESMQEQNVSAYLNAADSVAQRVHIVKASHHGANTATSRAFVDRMRPEVVMISCGTRNQYSHPADRTVGILEGYAGATPAPPAPAPPGRAVPSYLTGYQLPGTLLVPPQSRGGPTSHTAGRPTAPIVRGNLRVDVSQVQADRDARGLWAVTLAETIVATANATGLAVPAPLVPNAIHRLVATGPRAALVTTVITGVLGGLGAAGAAAPAVAAGIAVATLAGGMAAVLPAVYAAATGAGAAAAPAAVAAAAGGLVCDLALAAAAMAPALAQTATQAAAALAGVAGGPAAAAGAAANAAVVAAAPGGGRFTVTFYDRNAMGGPGQRVITHH</sequence>
<evidence type="ECO:0000259" key="1">
    <source>
        <dbReference type="Pfam" id="PF00753"/>
    </source>
</evidence>
<evidence type="ECO:0000313" key="2">
    <source>
        <dbReference type="EMBL" id="MFI0796977.1"/>
    </source>
</evidence>
<dbReference type="PANTHER" id="PTHR30619:SF1">
    <property type="entry name" value="RECOMBINATION PROTEIN 2"/>
    <property type="match status" value="1"/>
</dbReference>